<reference evidence="1" key="2">
    <citation type="journal article" date="2015" name="Fish Shellfish Immunol.">
        <title>Early steps in the European eel (Anguilla anguilla)-Vibrio vulnificus interaction in the gills: Role of the RtxA13 toxin.</title>
        <authorList>
            <person name="Callol A."/>
            <person name="Pajuelo D."/>
            <person name="Ebbesson L."/>
            <person name="Teles M."/>
            <person name="MacKenzie S."/>
            <person name="Amaro C."/>
        </authorList>
    </citation>
    <scope>NUCLEOTIDE SEQUENCE</scope>
</reference>
<organism evidence="1">
    <name type="scientific">Anguilla anguilla</name>
    <name type="common">European freshwater eel</name>
    <name type="synonym">Muraena anguilla</name>
    <dbReference type="NCBI Taxonomy" id="7936"/>
    <lineage>
        <taxon>Eukaryota</taxon>
        <taxon>Metazoa</taxon>
        <taxon>Chordata</taxon>
        <taxon>Craniata</taxon>
        <taxon>Vertebrata</taxon>
        <taxon>Euteleostomi</taxon>
        <taxon>Actinopterygii</taxon>
        <taxon>Neopterygii</taxon>
        <taxon>Teleostei</taxon>
        <taxon>Anguilliformes</taxon>
        <taxon>Anguillidae</taxon>
        <taxon>Anguilla</taxon>
    </lineage>
</organism>
<dbReference type="EMBL" id="GBXM01060236">
    <property type="protein sequence ID" value="JAH48341.1"/>
    <property type="molecule type" value="Transcribed_RNA"/>
</dbReference>
<protein>
    <submittedName>
        <fullName evidence="1">Uncharacterized protein</fullName>
    </submittedName>
</protein>
<accession>A0A0E9T3Y4</accession>
<name>A0A0E9T3Y4_ANGAN</name>
<reference evidence="1" key="1">
    <citation type="submission" date="2014-11" db="EMBL/GenBank/DDBJ databases">
        <authorList>
            <person name="Amaro Gonzalez C."/>
        </authorList>
    </citation>
    <scope>NUCLEOTIDE SEQUENCE</scope>
</reference>
<evidence type="ECO:0000313" key="1">
    <source>
        <dbReference type="EMBL" id="JAH48341.1"/>
    </source>
</evidence>
<proteinExistence type="predicted"/>
<sequence>MGNLPQNLYTTQWHYRLGHVQLPAEQH</sequence>
<dbReference type="AlphaFoldDB" id="A0A0E9T3Y4"/>